<sequence>MGLSERIQPVLSNPRYTFLFFLCIALAPRMFVWSRIPVDWNSDSYHHWQISYLSLKLGFGQGRLLDLNGCEYYWGDGPPPGPGGPPG</sequence>
<accession>X1GYK1</accession>
<keyword evidence="1" id="KW-0812">Transmembrane</keyword>
<name>X1GYK1_9ZZZZ</name>
<reference evidence="2" key="1">
    <citation type="journal article" date="2014" name="Front. Microbiol.">
        <title>High frequency of phylogenetically diverse reductive dehalogenase-homologous genes in deep subseafloor sedimentary metagenomes.</title>
        <authorList>
            <person name="Kawai M."/>
            <person name="Futagami T."/>
            <person name="Toyoda A."/>
            <person name="Takaki Y."/>
            <person name="Nishi S."/>
            <person name="Hori S."/>
            <person name="Arai W."/>
            <person name="Tsubouchi T."/>
            <person name="Morono Y."/>
            <person name="Uchiyama I."/>
            <person name="Ito T."/>
            <person name="Fujiyama A."/>
            <person name="Inagaki F."/>
            <person name="Takami H."/>
        </authorList>
    </citation>
    <scope>NUCLEOTIDE SEQUENCE</scope>
    <source>
        <strain evidence="2">Expedition CK06-06</strain>
    </source>
</reference>
<dbReference type="EMBL" id="BARU01034341">
    <property type="protein sequence ID" value="GAH62966.1"/>
    <property type="molecule type" value="Genomic_DNA"/>
</dbReference>
<keyword evidence="1" id="KW-0472">Membrane</keyword>
<evidence type="ECO:0000256" key="1">
    <source>
        <dbReference type="SAM" id="Phobius"/>
    </source>
</evidence>
<comment type="caution">
    <text evidence="2">The sequence shown here is derived from an EMBL/GenBank/DDBJ whole genome shotgun (WGS) entry which is preliminary data.</text>
</comment>
<dbReference type="AlphaFoldDB" id="X1GYK1"/>
<evidence type="ECO:0000313" key="2">
    <source>
        <dbReference type="EMBL" id="GAH62966.1"/>
    </source>
</evidence>
<feature type="transmembrane region" description="Helical" evidence="1">
    <location>
        <begin position="16"/>
        <end position="32"/>
    </location>
</feature>
<protein>
    <submittedName>
        <fullName evidence="2">Uncharacterized protein</fullName>
    </submittedName>
</protein>
<gene>
    <name evidence="2" type="ORF">S03H2_53916</name>
</gene>
<proteinExistence type="predicted"/>
<organism evidence="2">
    <name type="scientific">marine sediment metagenome</name>
    <dbReference type="NCBI Taxonomy" id="412755"/>
    <lineage>
        <taxon>unclassified sequences</taxon>
        <taxon>metagenomes</taxon>
        <taxon>ecological metagenomes</taxon>
    </lineage>
</organism>
<keyword evidence="1" id="KW-1133">Transmembrane helix</keyword>
<feature type="non-terminal residue" evidence="2">
    <location>
        <position position="87"/>
    </location>
</feature>